<comment type="caution">
    <text evidence="1">The sequence shown here is derived from an EMBL/GenBank/DDBJ whole genome shotgun (WGS) entry which is preliminary data.</text>
</comment>
<name>A0A1Y2CCR7_9FUNG</name>
<accession>A0A1Y2CCR7</accession>
<reference evidence="1 2" key="1">
    <citation type="submission" date="2016-07" db="EMBL/GenBank/DDBJ databases">
        <title>Pervasive Adenine N6-methylation of Active Genes in Fungi.</title>
        <authorList>
            <consortium name="DOE Joint Genome Institute"/>
            <person name="Mondo S.J."/>
            <person name="Dannebaum R.O."/>
            <person name="Kuo R.C."/>
            <person name="Labutti K."/>
            <person name="Haridas S."/>
            <person name="Kuo A."/>
            <person name="Salamov A."/>
            <person name="Ahrendt S.R."/>
            <person name="Lipzen A."/>
            <person name="Sullivan W."/>
            <person name="Andreopoulos W.B."/>
            <person name="Clum A."/>
            <person name="Lindquist E."/>
            <person name="Daum C."/>
            <person name="Ramamoorthy G.K."/>
            <person name="Gryganskyi A."/>
            <person name="Culley D."/>
            <person name="Magnuson J.K."/>
            <person name="James T.Y."/>
            <person name="O'Malley M.A."/>
            <person name="Stajich J.E."/>
            <person name="Spatafora J.W."/>
            <person name="Visel A."/>
            <person name="Grigoriev I.V."/>
        </authorList>
    </citation>
    <scope>NUCLEOTIDE SEQUENCE [LARGE SCALE GENOMIC DNA]</scope>
    <source>
        <strain evidence="1 2">JEL800</strain>
    </source>
</reference>
<sequence>MPTFILIRHAEKLTWPAGTPPATMQRPSTLTTTKFLSGKGLERSHALVGYFLHRKEMIDLYESAPLAAIVCQAVNPNGKGKSERPKQTIYPLYEHLSSTLTPGVVTGHMSMSSNATQQHPSRSAAASLVSTTSPDTNIKFMEYTKSQFAEMVTRLRTDTQFHGKTVIISWSHQTLPHLALALGASPNVVPAKWGKRFDVTWVVRGNTLQQYAQKLLYGDQDDVFKVKAGGCVGQIEQETAVLLNGAFAGNDDDGEDDDE</sequence>
<protein>
    <recommendedName>
        <fullName evidence="3">Phosphoglycerate mutase-like protein</fullName>
    </recommendedName>
</protein>
<dbReference type="Proteomes" id="UP000193642">
    <property type="component" value="Unassembled WGS sequence"/>
</dbReference>
<dbReference type="EMBL" id="MCGO01000021">
    <property type="protein sequence ID" value="ORY44832.1"/>
    <property type="molecule type" value="Genomic_DNA"/>
</dbReference>
<organism evidence="1 2">
    <name type="scientific">Rhizoclosmatium globosum</name>
    <dbReference type="NCBI Taxonomy" id="329046"/>
    <lineage>
        <taxon>Eukaryota</taxon>
        <taxon>Fungi</taxon>
        <taxon>Fungi incertae sedis</taxon>
        <taxon>Chytridiomycota</taxon>
        <taxon>Chytridiomycota incertae sedis</taxon>
        <taxon>Chytridiomycetes</taxon>
        <taxon>Chytridiales</taxon>
        <taxon>Chytriomycetaceae</taxon>
        <taxon>Rhizoclosmatium</taxon>
    </lineage>
</organism>
<dbReference type="AlphaFoldDB" id="A0A1Y2CCR7"/>
<evidence type="ECO:0008006" key="3">
    <source>
        <dbReference type="Google" id="ProtNLM"/>
    </source>
</evidence>
<proteinExistence type="predicted"/>
<gene>
    <name evidence="1" type="ORF">BCR33DRAFT_716782</name>
</gene>
<evidence type="ECO:0000313" key="2">
    <source>
        <dbReference type="Proteomes" id="UP000193642"/>
    </source>
</evidence>
<evidence type="ECO:0000313" key="1">
    <source>
        <dbReference type="EMBL" id="ORY44832.1"/>
    </source>
</evidence>
<keyword evidence="2" id="KW-1185">Reference proteome</keyword>
<dbReference type="OrthoDB" id="425925at2759"/>